<dbReference type="Gene3D" id="2.40.40.10">
    <property type="entry name" value="RlpA-like domain"/>
    <property type="match status" value="2"/>
</dbReference>
<dbReference type="Proteomes" id="UP000255265">
    <property type="component" value="Unassembled WGS sequence"/>
</dbReference>
<dbReference type="CDD" id="cd14485">
    <property type="entry name" value="mltA_like_LT_A"/>
    <property type="match status" value="1"/>
</dbReference>
<dbReference type="AlphaFoldDB" id="A0A370FMK1"/>
<keyword evidence="7" id="KW-0812">Transmembrane</keyword>
<dbReference type="GO" id="GO:0071555">
    <property type="term" value="P:cell wall organization"/>
    <property type="evidence" value="ECO:0007669"/>
    <property type="project" value="UniProtKB-KW"/>
</dbReference>
<dbReference type="EMBL" id="QQAV01000001">
    <property type="protein sequence ID" value="RDI28936.1"/>
    <property type="molecule type" value="Genomic_DNA"/>
</dbReference>
<dbReference type="InterPro" id="IPR036908">
    <property type="entry name" value="RlpA-like_sf"/>
</dbReference>
<dbReference type="PANTHER" id="PTHR30124">
    <property type="entry name" value="MEMBRANE-BOUND LYTIC MUREIN TRANSGLYCOSYLASE A"/>
    <property type="match status" value="1"/>
</dbReference>
<accession>A0A370FMK1</accession>
<dbReference type="CDD" id="cd14668">
    <property type="entry name" value="mlta_B"/>
    <property type="match status" value="1"/>
</dbReference>
<organism evidence="9 10">
    <name type="scientific">Pseudacidovorax intermedius</name>
    <dbReference type="NCBI Taxonomy" id="433924"/>
    <lineage>
        <taxon>Bacteria</taxon>
        <taxon>Pseudomonadati</taxon>
        <taxon>Pseudomonadota</taxon>
        <taxon>Betaproteobacteria</taxon>
        <taxon>Burkholderiales</taxon>
        <taxon>Comamonadaceae</taxon>
        <taxon>Pseudacidovorax</taxon>
    </lineage>
</organism>
<evidence type="ECO:0000256" key="5">
    <source>
        <dbReference type="ARBA" id="ARBA00030918"/>
    </source>
</evidence>
<feature type="region of interest" description="Disordered" evidence="6">
    <location>
        <begin position="91"/>
        <end position="110"/>
    </location>
</feature>
<evidence type="ECO:0000256" key="1">
    <source>
        <dbReference type="ARBA" id="ARBA00001420"/>
    </source>
</evidence>
<feature type="domain" description="Lytic transglycosylase MltA" evidence="8">
    <location>
        <begin position="200"/>
        <end position="340"/>
    </location>
</feature>
<dbReference type="Gene3D" id="2.40.240.50">
    <property type="entry name" value="Barwin-like endoglucanases"/>
    <property type="match status" value="1"/>
</dbReference>
<evidence type="ECO:0000256" key="4">
    <source>
        <dbReference type="ARBA" id="ARBA00023316"/>
    </source>
</evidence>
<feature type="compositionally biased region" description="Pro residues" evidence="6">
    <location>
        <begin position="95"/>
        <end position="104"/>
    </location>
</feature>
<reference evidence="9 10" key="1">
    <citation type="submission" date="2018-07" db="EMBL/GenBank/DDBJ databases">
        <title>Genomic Encyclopedia of Type Strains, Phase IV (KMG-IV): sequencing the most valuable type-strain genomes for metagenomic binning, comparative biology and taxonomic classification.</title>
        <authorList>
            <person name="Goeker M."/>
        </authorList>
    </citation>
    <scope>NUCLEOTIDE SEQUENCE [LARGE SCALE GENOMIC DNA]</scope>
    <source>
        <strain evidence="9 10">DSM 21352</strain>
    </source>
</reference>
<evidence type="ECO:0000256" key="3">
    <source>
        <dbReference type="ARBA" id="ARBA00023239"/>
    </source>
</evidence>
<comment type="catalytic activity">
    <reaction evidence="1">
        <text>Exolytic cleavage of the (1-&gt;4)-beta-glycosidic linkage between N-acetylmuramic acid (MurNAc) and N-acetylglucosamine (GlcNAc) residues in peptidoglycan, from either the reducing or the non-reducing ends of the peptidoglycan chains, with concomitant formation of a 1,6-anhydrobond in the MurNAc residue.</text>
        <dbReference type="EC" id="4.2.2.n1"/>
    </reaction>
</comment>
<keyword evidence="3" id="KW-0456">Lyase</keyword>
<evidence type="ECO:0000256" key="2">
    <source>
        <dbReference type="ARBA" id="ARBA00012587"/>
    </source>
</evidence>
<dbReference type="PIRSF" id="PIRSF019422">
    <property type="entry name" value="MltA"/>
    <property type="match status" value="1"/>
</dbReference>
<name>A0A370FMK1_9BURK</name>
<dbReference type="GO" id="GO:0019867">
    <property type="term" value="C:outer membrane"/>
    <property type="evidence" value="ECO:0007669"/>
    <property type="project" value="InterPro"/>
</dbReference>
<evidence type="ECO:0000259" key="8">
    <source>
        <dbReference type="SMART" id="SM00925"/>
    </source>
</evidence>
<dbReference type="GO" id="GO:0004553">
    <property type="term" value="F:hydrolase activity, hydrolyzing O-glycosyl compounds"/>
    <property type="evidence" value="ECO:0007669"/>
    <property type="project" value="InterPro"/>
</dbReference>
<keyword evidence="4" id="KW-0961">Cell wall biogenesis/degradation</keyword>
<proteinExistence type="predicted"/>
<dbReference type="SMART" id="SM00925">
    <property type="entry name" value="MltA"/>
    <property type="match status" value="1"/>
</dbReference>
<dbReference type="InterPro" id="IPR010611">
    <property type="entry name" value="3D_dom"/>
</dbReference>
<evidence type="ECO:0000313" key="10">
    <source>
        <dbReference type="Proteomes" id="UP000255265"/>
    </source>
</evidence>
<gene>
    <name evidence="9" type="ORF">DFR41_101692</name>
</gene>
<evidence type="ECO:0000256" key="7">
    <source>
        <dbReference type="SAM" id="Phobius"/>
    </source>
</evidence>
<dbReference type="SUPFAM" id="SSF50685">
    <property type="entry name" value="Barwin-like endoglucanases"/>
    <property type="match status" value="1"/>
</dbReference>
<dbReference type="GO" id="GO:0009253">
    <property type="term" value="P:peptidoglycan catabolic process"/>
    <property type="evidence" value="ECO:0007669"/>
    <property type="project" value="TreeGrafter"/>
</dbReference>
<protein>
    <recommendedName>
        <fullName evidence="2">peptidoglycan lytic exotransglycosylase</fullName>
        <ecNumber evidence="2">4.2.2.n1</ecNumber>
    </recommendedName>
    <alternativeName>
        <fullName evidence="5">Murein hydrolase A</fullName>
    </alternativeName>
</protein>
<comment type="caution">
    <text evidence="9">The sequence shown here is derived from an EMBL/GenBank/DDBJ whole genome shotgun (WGS) entry which is preliminary data.</text>
</comment>
<dbReference type="Pfam" id="PF06725">
    <property type="entry name" value="3D"/>
    <property type="match status" value="1"/>
</dbReference>
<dbReference type="OrthoDB" id="9783686at2"/>
<sequence>MVHHTISTSTASAANASSKIKYMRPNAPQVSRLFLLQGRLATAPGQAPSRDGTPLRRQGAGRWRGLAALTAAAIVAVLAGCASAPVPPARTVAPTAPPPQPPLAPLTGPLTHPKSRWVPVDWSELPGVQDDAMHEAWIVLMANCQRPNAVISPLCQELRRLSIGTPEEQRAFLMERLQPYRVEAADGQSQGMLTSYYEPVFEASRTPSSAYAVPLYQTPAGWAPRRPWYTRQQIDTLPEAQAALRGREIAWLSDPVDALMLHIQGSGRLQITEPDGSRRTVRLAFAGTNEQPYRSVQQWLASQGVSPIGRWPEDVKDWARQNPQRVQQMLWSNPRYVFFREEPLTELDAAFGPRGAQGVPLTAGRSIAVDRESIPYGTPVWLATSGPVAQMSRLVVAQDTGSAILGAVRADFFAGTGAEAGRFAARMKQPLRLWALWPRGVDPSGAGF</sequence>
<dbReference type="InterPro" id="IPR005300">
    <property type="entry name" value="MltA_B"/>
</dbReference>
<dbReference type="PANTHER" id="PTHR30124:SF0">
    <property type="entry name" value="MEMBRANE-BOUND LYTIC MUREIN TRANSGLYCOSYLASE A"/>
    <property type="match status" value="1"/>
</dbReference>
<feature type="transmembrane region" description="Helical" evidence="7">
    <location>
        <begin position="66"/>
        <end position="86"/>
    </location>
</feature>
<dbReference type="STRING" id="433924.NS331_15585"/>
<dbReference type="Pfam" id="PF03562">
    <property type="entry name" value="MltA"/>
    <property type="match status" value="1"/>
</dbReference>
<evidence type="ECO:0000256" key="6">
    <source>
        <dbReference type="SAM" id="MobiDB-lite"/>
    </source>
</evidence>
<keyword evidence="7" id="KW-1133">Transmembrane helix</keyword>
<keyword evidence="10" id="KW-1185">Reference proteome</keyword>
<dbReference type="GO" id="GO:0008933">
    <property type="term" value="F:peptidoglycan lytic transglycosylase activity"/>
    <property type="evidence" value="ECO:0007669"/>
    <property type="project" value="TreeGrafter"/>
</dbReference>
<dbReference type="InterPro" id="IPR026044">
    <property type="entry name" value="MltA"/>
</dbReference>
<dbReference type="GO" id="GO:0009254">
    <property type="term" value="P:peptidoglycan turnover"/>
    <property type="evidence" value="ECO:0007669"/>
    <property type="project" value="InterPro"/>
</dbReference>
<evidence type="ECO:0000313" key="9">
    <source>
        <dbReference type="EMBL" id="RDI28936.1"/>
    </source>
</evidence>
<keyword evidence="7" id="KW-0472">Membrane</keyword>
<dbReference type="EC" id="4.2.2.n1" evidence="2"/>